<dbReference type="GO" id="GO:0030527">
    <property type="term" value="F:structural constituent of chromatin"/>
    <property type="evidence" value="ECO:0007669"/>
    <property type="project" value="InterPro"/>
</dbReference>
<proteinExistence type="inferred from homology"/>
<evidence type="ECO:0000256" key="10">
    <source>
        <dbReference type="RuleBase" id="RU004485"/>
    </source>
</evidence>
<evidence type="ECO:0000313" key="11">
    <source>
        <dbReference type="EMBL" id="NZA00595.1"/>
    </source>
</evidence>
<dbReference type="NCBIfam" id="TIGR00987">
    <property type="entry name" value="himA"/>
    <property type="match status" value="1"/>
</dbReference>
<keyword evidence="3 8" id="KW-0810">Translation regulation</keyword>
<keyword evidence="4 8" id="KW-0805">Transcription regulation</keyword>
<dbReference type="EMBL" id="JACCKX010000001">
    <property type="protein sequence ID" value="NZA00595.1"/>
    <property type="molecule type" value="Genomic_DNA"/>
</dbReference>
<comment type="similarity">
    <text evidence="1 8 9">Belongs to the bacterial histone-like protein family.</text>
</comment>
<dbReference type="CDD" id="cd13835">
    <property type="entry name" value="IHF_A"/>
    <property type="match status" value="1"/>
</dbReference>
<keyword evidence="5 8" id="KW-0238">DNA-binding</keyword>
<dbReference type="Proteomes" id="UP000589716">
    <property type="component" value="Unassembled WGS sequence"/>
</dbReference>
<dbReference type="PROSITE" id="PS00045">
    <property type="entry name" value="HISTONE_LIKE"/>
    <property type="match status" value="1"/>
</dbReference>
<dbReference type="SUPFAM" id="SSF47729">
    <property type="entry name" value="IHF-like DNA-binding proteins"/>
    <property type="match status" value="1"/>
</dbReference>
<organism evidence="11 12">
    <name type="scientific">Ottowia beijingensis</name>
    <dbReference type="NCBI Taxonomy" id="1207057"/>
    <lineage>
        <taxon>Bacteria</taxon>
        <taxon>Pseudomonadati</taxon>
        <taxon>Pseudomonadota</taxon>
        <taxon>Betaproteobacteria</taxon>
        <taxon>Burkholderiales</taxon>
        <taxon>Comamonadaceae</taxon>
        <taxon>Ottowia</taxon>
    </lineage>
</organism>
<dbReference type="SMART" id="SM00411">
    <property type="entry name" value="BHL"/>
    <property type="match status" value="1"/>
</dbReference>
<dbReference type="PANTHER" id="PTHR33175:SF2">
    <property type="entry name" value="INTEGRATION HOST FACTOR SUBUNIT ALPHA"/>
    <property type="match status" value="1"/>
</dbReference>
<evidence type="ECO:0000256" key="6">
    <source>
        <dbReference type="ARBA" id="ARBA00023163"/>
    </source>
</evidence>
<dbReference type="GO" id="GO:0006417">
    <property type="term" value="P:regulation of translation"/>
    <property type="evidence" value="ECO:0007669"/>
    <property type="project" value="UniProtKB-UniRule"/>
</dbReference>
<dbReference type="InterPro" id="IPR020816">
    <property type="entry name" value="Histone-like_DNA-bd_CS"/>
</dbReference>
<evidence type="ECO:0000256" key="9">
    <source>
        <dbReference type="RuleBase" id="RU003939"/>
    </source>
</evidence>
<evidence type="ECO:0000256" key="8">
    <source>
        <dbReference type="HAMAP-Rule" id="MF_00380"/>
    </source>
</evidence>
<comment type="subunit">
    <text evidence="8 10">Heterodimer of an alpha and a beta chain.</text>
</comment>
<dbReference type="GO" id="GO:0005829">
    <property type="term" value="C:cytosol"/>
    <property type="evidence" value="ECO:0007669"/>
    <property type="project" value="TreeGrafter"/>
</dbReference>
<dbReference type="GO" id="GO:0006310">
    <property type="term" value="P:DNA recombination"/>
    <property type="evidence" value="ECO:0007669"/>
    <property type="project" value="UniProtKB-UniRule"/>
</dbReference>
<gene>
    <name evidence="8" type="primary">ihfA</name>
    <name evidence="8" type="synonym">himA</name>
    <name evidence="11" type="ORF">H0I39_00210</name>
</gene>
<sequence>MTAQPTDFLALAVDSLETSALTKAQLAEMLFEQIGLNKRESKDMVDAFFDVISAELVAGGEVKLSGFGNFQMRVKAPRPGRNPRTGELIPIAARRVVTFHASQKLKDQLQADAAPVRRPTLLEVVARAALHTPVQGLTRPDATCGVAGLSNLR</sequence>
<evidence type="ECO:0000256" key="3">
    <source>
        <dbReference type="ARBA" id="ARBA00022845"/>
    </source>
</evidence>
<dbReference type="GO" id="GO:0009893">
    <property type="term" value="P:positive regulation of metabolic process"/>
    <property type="evidence" value="ECO:0007669"/>
    <property type="project" value="UniProtKB-ARBA"/>
</dbReference>
<dbReference type="GO" id="GO:0006355">
    <property type="term" value="P:regulation of DNA-templated transcription"/>
    <property type="evidence" value="ECO:0007669"/>
    <property type="project" value="UniProtKB-UniRule"/>
</dbReference>
<keyword evidence="12" id="KW-1185">Reference proteome</keyword>
<evidence type="ECO:0000256" key="1">
    <source>
        <dbReference type="ARBA" id="ARBA00010529"/>
    </source>
</evidence>
<evidence type="ECO:0000256" key="2">
    <source>
        <dbReference type="ARBA" id="ARBA00018329"/>
    </source>
</evidence>
<evidence type="ECO:0000256" key="7">
    <source>
        <dbReference type="ARBA" id="ARBA00023172"/>
    </source>
</evidence>
<evidence type="ECO:0000256" key="5">
    <source>
        <dbReference type="ARBA" id="ARBA00023125"/>
    </source>
</evidence>
<dbReference type="GO" id="GO:0003677">
    <property type="term" value="F:DNA binding"/>
    <property type="evidence" value="ECO:0007669"/>
    <property type="project" value="UniProtKB-UniRule"/>
</dbReference>
<evidence type="ECO:0000313" key="12">
    <source>
        <dbReference type="Proteomes" id="UP000589716"/>
    </source>
</evidence>
<dbReference type="InterPro" id="IPR010992">
    <property type="entry name" value="IHF-like_DNA-bd_dom_sf"/>
</dbReference>
<protein>
    <recommendedName>
        <fullName evidence="2 8">Integration host factor subunit alpha</fullName>
        <shortName evidence="8">IHF-alpha</shortName>
    </recommendedName>
</protein>
<dbReference type="PANTHER" id="PTHR33175">
    <property type="entry name" value="DNA-BINDING PROTEIN HU"/>
    <property type="match status" value="1"/>
</dbReference>
<dbReference type="HAMAP" id="MF_00380">
    <property type="entry name" value="IHF_alpha"/>
    <property type="match status" value="1"/>
</dbReference>
<dbReference type="AlphaFoldDB" id="A0A853INY3"/>
<name>A0A853INY3_9BURK</name>
<dbReference type="InterPro" id="IPR000119">
    <property type="entry name" value="Hist_DNA-bd"/>
</dbReference>
<comment type="function">
    <text evidence="8 10">This protein is one of the two subunits of integration host factor, a specific DNA-binding protein that functions in genetic recombination as well as in transcriptional and translational control.</text>
</comment>
<accession>A0A853INY3</accession>
<dbReference type="PRINTS" id="PR01727">
    <property type="entry name" value="DNABINDINGHU"/>
</dbReference>
<dbReference type="Gene3D" id="4.10.520.10">
    <property type="entry name" value="IHF-like DNA-binding proteins"/>
    <property type="match status" value="1"/>
</dbReference>
<dbReference type="Pfam" id="PF00216">
    <property type="entry name" value="Bac_DNA_binding"/>
    <property type="match status" value="1"/>
</dbReference>
<dbReference type="InterPro" id="IPR005684">
    <property type="entry name" value="IHF_alpha"/>
</dbReference>
<evidence type="ECO:0000256" key="4">
    <source>
        <dbReference type="ARBA" id="ARBA00023015"/>
    </source>
</evidence>
<keyword evidence="6 8" id="KW-0804">Transcription</keyword>
<keyword evidence="7 8" id="KW-0233">DNA recombination</keyword>
<dbReference type="NCBIfam" id="NF001401">
    <property type="entry name" value="PRK00285.1"/>
    <property type="match status" value="1"/>
</dbReference>
<comment type="caution">
    <text evidence="11">The sequence shown here is derived from an EMBL/GenBank/DDBJ whole genome shotgun (WGS) entry which is preliminary data.</text>
</comment>
<reference evidence="11 12" key="1">
    <citation type="submission" date="2020-07" db="EMBL/GenBank/DDBJ databases">
        <authorList>
            <person name="Maaloum M."/>
        </authorList>
    </citation>
    <scope>NUCLEOTIDE SEQUENCE [LARGE SCALE GENOMIC DNA]</scope>
    <source>
        <strain evidence="11 12">GCS-AN-3</strain>
    </source>
</reference>